<keyword evidence="2" id="KW-1133">Transmembrane helix</keyword>
<feature type="transmembrane region" description="Helical" evidence="2">
    <location>
        <begin position="6"/>
        <end position="23"/>
    </location>
</feature>
<feature type="transmembrane region" description="Helical" evidence="2">
    <location>
        <begin position="364"/>
        <end position="389"/>
    </location>
</feature>
<feature type="transmembrane region" description="Helical" evidence="2">
    <location>
        <begin position="71"/>
        <end position="92"/>
    </location>
</feature>
<feature type="transmembrane region" description="Helical" evidence="2">
    <location>
        <begin position="150"/>
        <end position="173"/>
    </location>
</feature>
<dbReference type="KEGG" id="mprn:Q3V37_22515"/>
<keyword evidence="2" id="KW-0472">Membrane</keyword>
<dbReference type="AlphaFoldDB" id="A0AAJ6L1S5"/>
<protein>
    <submittedName>
        <fullName evidence="3">Uncharacterized protein</fullName>
    </submittedName>
</protein>
<dbReference type="Proteomes" id="UP001235874">
    <property type="component" value="Chromosome"/>
</dbReference>
<feature type="transmembrane region" description="Helical" evidence="2">
    <location>
        <begin position="224"/>
        <end position="245"/>
    </location>
</feature>
<feature type="transmembrane region" description="Helical" evidence="2">
    <location>
        <begin position="396"/>
        <end position="413"/>
    </location>
</feature>
<evidence type="ECO:0000313" key="3">
    <source>
        <dbReference type="EMBL" id="WLS44156.1"/>
    </source>
</evidence>
<keyword evidence="4" id="KW-1185">Reference proteome</keyword>
<evidence type="ECO:0000313" key="4">
    <source>
        <dbReference type="Proteomes" id="UP001235874"/>
    </source>
</evidence>
<name>A0AAJ6L1S5_9ACTN</name>
<feature type="transmembrane region" description="Helical" evidence="2">
    <location>
        <begin position="419"/>
        <end position="439"/>
    </location>
</feature>
<feature type="region of interest" description="Disordered" evidence="1">
    <location>
        <begin position="449"/>
        <end position="491"/>
    </location>
</feature>
<sequence length="491" mass="52489">MTVAVWAGLTIQAAALIWVHTLVRGEWGRRPGALMLAAAVVFHGVTEVMQAMWPGRNFFRTYVDQQLIDNWILLVSVAIACYAVTYGSVVMHSRRRKPAAHAHDEAGLARLRLPWLLLLVLPLLVATGQGKGALQPLAPVAAESDIPERGGVLVDLAGEFLVPVVGVIGAVILVRWGMRWLVPVLAVQGVLLALAGTRAMIVFAAVLTLIGAALHGLRPSRRQVALVVVVVAAFTALISSTRAVAGREVFDAGAGSGQRVEALLDGATSIHTAESREAITNDVIYRFDGNTFGALVFDSLRGAGQPIGLETIGNNLAMLVPSFLSPEKLQNRSLEQRSEEAYIDSAHGLSQYVDWLPTILGSVVAYYGPVGLLLIALLLGLAFGAVEVFALRSMSTVRVVFAMGLGQCALQYGSGPQTVITTLRMVVVLVLLMAAVAWLRRHQAARTTAPGRLGGTVGGRQRPRHRAAPGRRMQGRPLVRVGEPARPRWTG</sequence>
<proteinExistence type="predicted"/>
<evidence type="ECO:0000256" key="2">
    <source>
        <dbReference type="SAM" id="Phobius"/>
    </source>
</evidence>
<gene>
    <name evidence="3" type="ORF">Q3V37_22515</name>
</gene>
<evidence type="ECO:0000256" key="1">
    <source>
        <dbReference type="SAM" id="MobiDB-lite"/>
    </source>
</evidence>
<keyword evidence="2" id="KW-0812">Transmembrane</keyword>
<organism evidence="3 4">
    <name type="scientific">Micromonospora profundi</name>
    <dbReference type="NCBI Taxonomy" id="1420889"/>
    <lineage>
        <taxon>Bacteria</taxon>
        <taxon>Bacillati</taxon>
        <taxon>Actinomycetota</taxon>
        <taxon>Actinomycetes</taxon>
        <taxon>Micromonosporales</taxon>
        <taxon>Micromonosporaceae</taxon>
        <taxon>Micromonospora</taxon>
    </lineage>
</organism>
<accession>A0AAJ6L1S5</accession>
<reference evidence="3 4" key="1">
    <citation type="submission" date="2023-07" db="EMBL/GenBank/DDBJ databases">
        <title>Micromonospora profundi TRM 95458 converts glycerol to a new osmotic compound.</title>
        <authorList>
            <person name="Lu D."/>
        </authorList>
    </citation>
    <scope>NUCLEOTIDE SEQUENCE [LARGE SCALE GENOMIC DNA]</scope>
    <source>
        <strain evidence="3 4">TRM95458</strain>
    </source>
</reference>
<dbReference type="EMBL" id="CP130472">
    <property type="protein sequence ID" value="WLS44156.1"/>
    <property type="molecule type" value="Genomic_DNA"/>
</dbReference>
<dbReference type="RefSeq" id="WP_306271539.1">
    <property type="nucleotide sequence ID" value="NZ_CP130472.1"/>
</dbReference>
<feature type="transmembrane region" description="Helical" evidence="2">
    <location>
        <begin position="32"/>
        <end position="51"/>
    </location>
</feature>